<dbReference type="PANTHER" id="PTHR31885">
    <property type="entry name" value="GH04784P"/>
    <property type="match status" value="1"/>
</dbReference>
<organism evidence="7 8">
    <name type="scientific">Nocardioides agariphilus</name>
    <dbReference type="NCBI Taxonomy" id="433664"/>
    <lineage>
        <taxon>Bacteria</taxon>
        <taxon>Bacillati</taxon>
        <taxon>Actinomycetota</taxon>
        <taxon>Actinomycetes</taxon>
        <taxon>Propionibacteriales</taxon>
        <taxon>Nocardioidaceae</taxon>
        <taxon>Nocardioides</taxon>
    </lineage>
</organism>
<evidence type="ECO:0000256" key="6">
    <source>
        <dbReference type="SAM" id="Phobius"/>
    </source>
</evidence>
<comment type="subcellular location">
    <subcellularLocation>
        <location evidence="1">Membrane</location>
        <topology evidence="1">Multi-pass membrane protein</topology>
    </subcellularLocation>
</comment>
<dbReference type="EMBL" id="JADKPO010000018">
    <property type="protein sequence ID" value="MBF4768908.1"/>
    <property type="molecule type" value="Genomic_DNA"/>
</dbReference>
<dbReference type="AlphaFoldDB" id="A0A930VQ08"/>
<evidence type="ECO:0000256" key="5">
    <source>
        <dbReference type="ARBA" id="ARBA00023136"/>
    </source>
</evidence>
<accession>A0A930VQ08</accession>
<name>A0A930VQ08_9ACTN</name>
<dbReference type="InterPro" id="IPR012506">
    <property type="entry name" value="TMEM86B-like"/>
</dbReference>
<comment type="caution">
    <text evidence="7">The sequence shown here is derived from an EMBL/GenBank/DDBJ whole genome shotgun (WGS) entry which is preliminary data.</text>
</comment>
<evidence type="ECO:0000256" key="3">
    <source>
        <dbReference type="ARBA" id="ARBA00022692"/>
    </source>
</evidence>
<reference evidence="7" key="1">
    <citation type="submission" date="2020-11" db="EMBL/GenBank/DDBJ databases">
        <title>Nocardioides cynanchi sp. nov., isolated from soil of rhizosphere of Cynanchum wilfordii.</title>
        <authorList>
            <person name="Lee J.-S."/>
            <person name="Suh M.K."/>
            <person name="Kim J.-S."/>
        </authorList>
    </citation>
    <scope>NUCLEOTIDE SEQUENCE</scope>
    <source>
        <strain evidence="7">KCTC 19276</strain>
    </source>
</reference>
<keyword evidence="3 6" id="KW-0812">Transmembrane</keyword>
<feature type="transmembrane region" description="Helical" evidence="6">
    <location>
        <begin position="112"/>
        <end position="133"/>
    </location>
</feature>
<dbReference type="Proteomes" id="UP000660668">
    <property type="component" value="Unassembled WGS sequence"/>
</dbReference>
<dbReference type="PANTHER" id="PTHR31885:SF6">
    <property type="entry name" value="GH04784P"/>
    <property type="match status" value="1"/>
</dbReference>
<evidence type="ECO:0000313" key="8">
    <source>
        <dbReference type="Proteomes" id="UP000660668"/>
    </source>
</evidence>
<keyword evidence="4 6" id="KW-1133">Transmembrane helix</keyword>
<evidence type="ECO:0000256" key="4">
    <source>
        <dbReference type="ARBA" id="ARBA00022989"/>
    </source>
</evidence>
<evidence type="ECO:0000313" key="7">
    <source>
        <dbReference type="EMBL" id="MBF4768908.1"/>
    </source>
</evidence>
<feature type="transmembrane region" description="Helical" evidence="6">
    <location>
        <begin position="54"/>
        <end position="70"/>
    </location>
</feature>
<comment type="similarity">
    <text evidence="2">Belongs to the TMEM86 family.</text>
</comment>
<dbReference type="GO" id="GO:0016020">
    <property type="term" value="C:membrane"/>
    <property type="evidence" value="ECO:0007669"/>
    <property type="project" value="UniProtKB-SubCell"/>
</dbReference>
<dbReference type="RefSeq" id="WP_194697054.1">
    <property type="nucleotide sequence ID" value="NZ_JADKPO010000018.1"/>
</dbReference>
<evidence type="ECO:0000256" key="1">
    <source>
        <dbReference type="ARBA" id="ARBA00004141"/>
    </source>
</evidence>
<sequence length="193" mass="20283">MRRRWPYLIGKPLLMPALAARHVMGTDEPSRAVLTADALSWVGDIALMGSGRRWFLTGVGSFFGAHLAYIATYRDRSSMPLLGTRGRRRFLGGAAALAGGMALAARRQDPTLAAPVAAYGLTLAVMVASAAAVDDGRGRDLLLPGAGLFLVSDALIGVQQFVAGEDSRALEAAVLGTYAVAQALITEGLTRTR</sequence>
<keyword evidence="8" id="KW-1185">Reference proteome</keyword>
<proteinExistence type="inferred from homology"/>
<protein>
    <submittedName>
        <fullName evidence="7">Lysoplasmalogenase</fullName>
    </submittedName>
</protein>
<dbReference type="GO" id="GO:0016787">
    <property type="term" value="F:hydrolase activity"/>
    <property type="evidence" value="ECO:0007669"/>
    <property type="project" value="TreeGrafter"/>
</dbReference>
<keyword evidence="5 6" id="KW-0472">Membrane</keyword>
<gene>
    <name evidence="7" type="ORF">ISU10_14165</name>
</gene>
<evidence type="ECO:0000256" key="2">
    <source>
        <dbReference type="ARBA" id="ARBA00007375"/>
    </source>
</evidence>
<dbReference type="Pfam" id="PF07947">
    <property type="entry name" value="YhhN"/>
    <property type="match status" value="1"/>
</dbReference>